<dbReference type="AlphaFoldDB" id="A0A5B7FU04"/>
<evidence type="ECO:0000313" key="1">
    <source>
        <dbReference type="EMBL" id="MPC48388.1"/>
    </source>
</evidence>
<sequence length="108" mass="12107">MEFFLWQLVDMGLRETMSIGVLLDGMKLEDMSSSSGSPKAEMPLAFLLQLIGGSLGGTVVPCQNGLHRVFGKLNNRLGMILGRNIKCIRFRRWKAQVPFLGNLFIMYV</sequence>
<organism evidence="1 2">
    <name type="scientific">Portunus trituberculatus</name>
    <name type="common">Swimming crab</name>
    <name type="synonym">Neptunus trituberculatus</name>
    <dbReference type="NCBI Taxonomy" id="210409"/>
    <lineage>
        <taxon>Eukaryota</taxon>
        <taxon>Metazoa</taxon>
        <taxon>Ecdysozoa</taxon>
        <taxon>Arthropoda</taxon>
        <taxon>Crustacea</taxon>
        <taxon>Multicrustacea</taxon>
        <taxon>Malacostraca</taxon>
        <taxon>Eumalacostraca</taxon>
        <taxon>Eucarida</taxon>
        <taxon>Decapoda</taxon>
        <taxon>Pleocyemata</taxon>
        <taxon>Brachyura</taxon>
        <taxon>Eubrachyura</taxon>
        <taxon>Portunoidea</taxon>
        <taxon>Portunidae</taxon>
        <taxon>Portuninae</taxon>
        <taxon>Portunus</taxon>
    </lineage>
</organism>
<gene>
    <name evidence="1" type="ORF">E2C01_042159</name>
</gene>
<keyword evidence="2" id="KW-1185">Reference proteome</keyword>
<comment type="caution">
    <text evidence="1">The sequence shown here is derived from an EMBL/GenBank/DDBJ whole genome shotgun (WGS) entry which is preliminary data.</text>
</comment>
<dbReference type="EMBL" id="VSRR010008256">
    <property type="protein sequence ID" value="MPC48388.1"/>
    <property type="molecule type" value="Genomic_DNA"/>
</dbReference>
<accession>A0A5B7FU04</accession>
<dbReference type="Proteomes" id="UP000324222">
    <property type="component" value="Unassembled WGS sequence"/>
</dbReference>
<evidence type="ECO:0000313" key="2">
    <source>
        <dbReference type="Proteomes" id="UP000324222"/>
    </source>
</evidence>
<proteinExistence type="predicted"/>
<name>A0A5B7FU04_PORTR</name>
<protein>
    <submittedName>
        <fullName evidence="1">Uncharacterized protein</fullName>
    </submittedName>
</protein>
<reference evidence="1 2" key="1">
    <citation type="submission" date="2019-05" db="EMBL/GenBank/DDBJ databases">
        <title>Another draft genome of Portunus trituberculatus and its Hox gene families provides insights of decapod evolution.</title>
        <authorList>
            <person name="Jeong J.-H."/>
            <person name="Song I."/>
            <person name="Kim S."/>
            <person name="Choi T."/>
            <person name="Kim D."/>
            <person name="Ryu S."/>
            <person name="Kim W."/>
        </authorList>
    </citation>
    <scope>NUCLEOTIDE SEQUENCE [LARGE SCALE GENOMIC DNA]</scope>
    <source>
        <tissue evidence="1">Muscle</tissue>
    </source>
</reference>